<dbReference type="GO" id="GO:0042800">
    <property type="term" value="F:histone H3K4 methyltransferase activity"/>
    <property type="evidence" value="ECO:0007669"/>
    <property type="project" value="TreeGrafter"/>
</dbReference>
<dbReference type="GO" id="GO:0035861">
    <property type="term" value="C:site of double-strand break"/>
    <property type="evidence" value="ECO:0007669"/>
    <property type="project" value="TreeGrafter"/>
</dbReference>
<dbReference type="GO" id="GO:0006303">
    <property type="term" value="P:double-strand break repair via nonhomologous end joining"/>
    <property type="evidence" value="ECO:0007669"/>
    <property type="project" value="TreeGrafter"/>
</dbReference>
<dbReference type="GO" id="GO:0044547">
    <property type="term" value="F:DNA topoisomerase binding"/>
    <property type="evidence" value="ECO:0007669"/>
    <property type="project" value="TreeGrafter"/>
</dbReference>
<dbReference type="InterPro" id="IPR036397">
    <property type="entry name" value="RNaseH_sf"/>
</dbReference>
<evidence type="ECO:0000313" key="1">
    <source>
        <dbReference type="EMBL" id="EZA49301.1"/>
    </source>
</evidence>
<accession>A0A026W142</accession>
<dbReference type="GO" id="GO:0032259">
    <property type="term" value="P:methylation"/>
    <property type="evidence" value="ECO:0007669"/>
    <property type="project" value="UniProtKB-KW"/>
</dbReference>
<dbReference type="EMBL" id="KK107523">
    <property type="protein sequence ID" value="EZA49301.1"/>
    <property type="molecule type" value="Genomic_DNA"/>
</dbReference>
<dbReference type="AlphaFoldDB" id="A0A026W142"/>
<dbReference type="GO" id="GO:0015074">
    <property type="term" value="P:DNA integration"/>
    <property type="evidence" value="ECO:0007669"/>
    <property type="project" value="TreeGrafter"/>
</dbReference>
<evidence type="ECO:0000313" key="2">
    <source>
        <dbReference type="Proteomes" id="UP000053097"/>
    </source>
</evidence>
<dbReference type="GO" id="GO:0003697">
    <property type="term" value="F:single-stranded DNA binding"/>
    <property type="evidence" value="ECO:0007669"/>
    <property type="project" value="TreeGrafter"/>
</dbReference>
<dbReference type="GO" id="GO:0000014">
    <property type="term" value="F:single-stranded DNA endodeoxyribonuclease activity"/>
    <property type="evidence" value="ECO:0007669"/>
    <property type="project" value="TreeGrafter"/>
</dbReference>
<dbReference type="GO" id="GO:0005634">
    <property type="term" value="C:nucleus"/>
    <property type="evidence" value="ECO:0007669"/>
    <property type="project" value="TreeGrafter"/>
</dbReference>
<dbReference type="GO" id="GO:0046975">
    <property type="term" value="F:histone H3K36 methyltransferase activity"/>
    <property type="evidence" value="ECO:0007669"/>
    <property type="project" value="TreeGrafter"/>
</dbReference>
<dbReference type="Proteomes" id="UP000053097">
    <property type="component" value="Unassembled WGS sequence"/>
</dbReference>
<dbReference type="PANTHER" id="PTHR46060:SF2">
    <property type="entry name" value="HISTONE-LYSINE N-METHYLTRANSFERASE SETMAR"/>
    <property type="match status" value="1"/>
</dbReference>
<proteinExistence type="predicted"/>
<name>A0A026W142_OOCBI</name>
<dbReference type="PANTHER" id="PTHR46060">
    <property type="entry name" value="MARINER MOS1 TRANSPOSASE-LIKE PROTEIN"/>
    <property type="match status" value="1"/>
</dbReference>
<keyword evidence="2" id="KW-1185">Reference proteome</keyword>
<gene>
    <name evidence="1" type="ORF">X777_12387</name>
</gene>
<keyword evidence="1" id="KW-0808">Transferase</keyword>
<dbReference type="GO" id="GO:0000793">
    <property type="term" value="C:condensed chromosome"/>
    <property type="evidence" value="ECO:0007669"/>
    <property type="project" value="TreeGrafter"/>
</dbReference>
<dbReference type="GO" id="GO:0044774">
    <property type="term" value="P:mitotic DNA integrity checkpoint signaling"/>
    <property type="evidence" value="ECO:0007669"/>
    <property type="project" value="TreeGrafter"/>
</dbReference>
<keyword evidence="1" id="KW-0489">Methyltransferase</keyword>
<reference evidence="1 2" key="1">
    <citation type="journal article" date="2014" name="Curr. Biol.">
        <title>The genome of the clonal raider ant Cerapachys biroi.</title>
        <authorList>
            <person name="Oxley P.R."/>
            <person name="Ji L."/>
            <person name="Fetter-Pruneda I."/>
            <person name="McKenzie S.K."/>
            <person name="Li C."/>
            <person name="Hu H."/>
            <person name="Zhang G."/>
            <person name="Kronauer D.J."/>
        </authorList>
    </citation>
    <scope>NUCLEOTIDE SEQUENCE [LARGE SCALE GENOMIC DNA]</scope>
</reference>
<dbReference type="GO" id="GO:0000729">
    <property type="term" value="P:DNA double-strand break processing"/>
    <property type="evidence" value="ECO:0007669"/>
    <property type="project" value="TreeGrafter"/>
</dbReference>
<dbReference type="GO" id="GO:0003690">
    <property type="term" value="F:double-stranded DNA binding"/>
    <property type="evidence" value="ECO:0007669"/>
    <property type="project" value="TreeGrafter"/>
</dbReference>
<dbReference type="Gene3D" id="3.30.420.10">
    <property type="entry name" value="Ribonuclease H-like superfamily/Ribonuclease H"/>
    <property type="match status" value="2"/>
</dbReference>
<dbReference type="InterPro" id="IPR052709">
    <property type="entry name" value="Transposase-MT_Hybrid"/>
</dbReference>
<organism evidence="1 2">
    <name type="scientific">Ooceraea biroi</name>
    <name type="common">Clonal raider ant</name>
    <name type="synonym">Cerapachys biroi</name>
    <dbReference type="NCBI Taxonomy" id="2015173"/>
    <lineage>
        <taxon>Eukaryota</taxon>
        <taxon>Metazoa</taxon>
        <taxon>Ecdysozoa</taxon>
        <taxon>Arthropoda</taxon>
        <taxon>Hexapoda</taxon>
        <taxon>Insecta</taxon>
        <taxon>Pterygota</taxon>
        <taxon>Neoptera</taxon>
        <taxon>Endopterygota</taxon>
        <taxon>Hymenoptera</taxon>
        <taxon>Apocrita</taxon>
        <taxon>Aculeata</taxon>
        <taxon>Formicoidea</taxon>
        <taxon>Formicidae</taxon>
        <taxon>Dorylinae</taxon>
        <taxon>Ooceraea</taxon>
    </lineage>
</organism>
<dbReference type="GO" id="GO:0031297">
    <property type="term" value="P:replication fork processing"/>
    <property type="evidence" value="ECO:0007669"/>
    <property type="project" value="TreeGrafter"/>
</dbReference>
<sequence>MSKKADVWVPHELTEKNILDRVMICESLLKWNSLEAFLKRVVTGDEKWVVYNNIRRKRSWCGPEEVEVLWLEDFFAQKSRDFYKRGIMSLPERWQKVVDQDGQYILD</sequence>
<protein>
    <submittedName>
        <fullName evidence="1">Histone-lysine N-methyltransferase SETMAR</fullName>
    </submittedName>
</protein>